<dbReference type="Pfam" id="PF00563">
    <property type="entry name" value="EAL"/>
    <property type="match status" value="1"/>
</dbReference>
<dbReference type="SMART" id="SM00052">
    <property type="entry name" value="EAL"/>
    <property type="match status" value="1"/>
</dbReference>
<dbReference type="Gene3D" id="3.30.450.20">
    <property type="entry name" value="PAS domain"/>
    <property type="match status" value="3"/>
</dbReference>
<accession>A0ABR6XTY7</accession>
<name>A0ABR6XTY7_9BURK</name>
<dbReference type="SMART" id="SM00267">
    <property type="entry name" value="GGDEF"/>
    <property type="match status" value="1"/>
</dbReference>
<dbReference type="InterPro" id="IPR029016">
    <property type="entry name" value="GAF-like_dom_sf"/>
</dbReference>
<sequence length="1063" mass="119366">MVRSTKKHETKEVPVWLLVSCVLLIILAIVAQTWWSIVQDRTMVLATANKNNLLNLRILEEHANRVLHDASRALIVAAEELQSKSDQVLHDEASVRQILSSQRRDSEFIAALSLIDRHGLLRASSSRFPVEPVDLSTQDHIAYLNKPVNAYQKAAQLGSPYTPKKSTQVILPLARNIFSVSGQATGQVQAEINLSYFQDFYERVAKDLGAKISLYDKEGALIVQAMTLQNTFKTEADEAVVASVKDSFGEQGRFESTLIGADKATSYSYLKMKDFPLVVVLGRDLDTILLEWQKRLEQRLLFAALSIIFTLLLAVLLYKKVHHLKLSREKLTDSERRYRLLFQDAQDGILLIDKSYHFVDGNQNALEMLAVDSKADLLSLDIGEFSADLRYTQPTVAAKKAESIKKFVDLAFKGKVQKFEWIAHRRGKDWFSEVTLSRVKISTEPMVFCVMRDISQRKHAERLLQGQNQLLQLIGSSESLESILIDTCHFVEKNNPHWHCGVQLLSVDQRVFMQTVGHHFPEILRRQLNEAPVCHGNGVWSEAVLELIPVWTQDIPKSPTMEFIAQRKLLANYAAVGSWPIMGKTGLILGTFTLFTESSAALSNEDLSLISIATDVSSIAIEGKRAEEKAIRLAHYDEVTKLPNRFLFNQYLSKALVYAEATKGSLAVLLLDLDRFKAINDSFDHDEGDKVLCTIASRLKQTLSESDTIARVGGDEFMLLLDRYKTPRELTDIADKLLQVVAVPFDINGQELQISASIGIAVYPEDGIDAQILMKNSEIAMYRAKHNGKNNYQFYDAHMNVHTIERLSFEAQLRRALENREFLVYYQPKVCVASGKILGAEALIRWNHPDNGIILPTQFIGLAEEAGLVGKMGLQVLDIVCRDIAQMKAAKEEFGRVAINLSGAQFNDPFLLEELQKVTEFWKVMPESIEFEITESMVMNNHEQAIDHMDGLNAAGYTLSIDDFGTGYSSLAYLKRFPVNSLKIDRSFIQDMPMDANDTAIVLAIVAMAKTLGLKVVAEGVENVTQLETLKSCQCDEYQGFYFSQALPLEEFVALLEGANMPV</sequence>
<dbReference type="CDD" id="cd12915">
    <property type="entry name" value="PDC2_DGC_like"/>
    <property type="match status" value="1"/>
</dbReference>
<dbReference type="NCBIfam" id="TIGR00229">
    <property type="entry name" value="sensory_box"/>
    <property type="match status" value="1"/>
</dbReference>
<proteinExistence type="predicted"/>
<dbReference type="InterPro" id="IPR001633">
    <property type="entry name" value="EAL_dom"/>
</dbReference>
<dbReference type="InterPro" id="IPR000160">
    <property type="entry name" value="GGDEF_dom"/>
</dbReference>
<dbReference type="PANTHER" id="PTHR44757:SF2">
    <property type="entry name" value="BIOFILM ARCHITECTURE MAINTENANCE PROTEIN MBAA"/>
    <property type="match status" value="1"/>
</dbReference>
<dbReference type="CDD" id="cd12914">
    <property type="entry name" value="PDC1_DGC_like"/>
    <property type="match status" value="1"/>
</dbReference>
<evidence type="ECO:0000256" key="1">
    <source>
        <dbReference type="SAM" id="Phobius"/>
    </source>
</evidence>
<reference evidence="4 5" key="1">
    <citation type="submission" date="2020-08" db="EMBL/GenBank/DDBJ databases">
        <title>Novel species isolated from subtropical streams in China.</title>
        <authorList>
            <person name="Lu H."/>
        </authorList>
    </citation>
    <scope>NUCLEOTIDE SEQUENCE [LARGE SCALE GENOMIC DNA]</scope>
    <source>
        <strain evidence="4 5">KCTC 52442</strain>
    </source>
</reference>
<gene>
    <name evidence="4" type="ORF">H8K33_15670</name>
</gene>
<dbReference type="PROSITE" id="PS50887">
    <property type="entry name" value="GGDEF"/>
    <property type="match status" value="1"/>
</dbReference>
<dbReference type="EMBL" id="JACOFU010000007">
    <property type="protein sequence ID" value="MBC3832948.1"/>
    <property type="molecule type" value="Genomic_DNA"/>
</dbReference>
<dbReference type="InterPro" id="IPR052155">
    <property type="entry name" value="Biofilm_reg_signaling"/>
</dbReference>
<dbReference type="SUPFAM" id="SSF55073">
    <property type="entry name" value="Nucleotide cyclase"/>
    <property type="match status" value="1"/>
</dbReference>
<dbReference type="SUPFAM" id="SSF55781">
    <property type="entry name" value="GAF domain-like"/>
    <property type="match status" value="1"/>
</dbReference>
<dbReference type="Pfam" id="PF00990">
    <property type="entry name" value="GGDEF"/>
    <property type="match status" value="1"/>
</dbReference>
<comment type="caution">
    <text evidence="4">The sequence shown here is derived from an EMBL/GenBank/DDBJ whole genome shotgun (WGS) entry which is preliminary data.</text>
</comment>
<dbReference type="InterPro" id="IPR035965">
    <property type="entry name" value="PAS-like_dom_sf"/>
</dbReference>
<dbReference type="NCBIfam" id="TIGR00254">
    <property type="entry name" value="GGDEF"/>
    <property type="match status" value="1"/>
</dbReference>
<evidence type="ECO:0000313" key="5">
    <source>
        <dbReference type="Proteomes" id="UP000643610"/>
    </source>
</evidence>
<dbReference type="SUPFAM" id="SSF141868">
    <property type="entry name" value="EAL domain-like"/>
    <property type="match status" value="1"/>
</dbReference>
<dbReference type="Gene3D" id="3.20.20.450">
    <property type="entry name" value="EAL domain"/>
    <property type="match status" value="1"/>
</dbReference>
<dbReference type="CDD" id="cd01949">
    <property type="entry name" value="GGDEF"/>
    <property type="match status" value="1"/>
</dbReference>
<dbReference type="Proteomes" id="UP000643610">
    <property type="component" value="Unassembled WGS sequence"/>
</dbReference>
<keyword evidence="1" id="KW-0472">Membrane</keyword>
<dbReference type="Gene3D" id="3.30.70.270">
    <property type="match status" value="1"/>
</dbReference>
<dbReference type="InterPro" id="IPR043128">
    <property type="entry name" value="Rev_trsase/Diguanyl_cyclase"/>
</dbReference>
<dbReference type="InterPro" id="IPR035919">
    <property type="entry name" value="EAL_sf"/>
</dbReference>
<dbReference type="CDD" id="cd01948">
    <property type="entry name" value="EAL"/>
    <property type="match status" value="1"/>
</dbReference>
<evidence type="ECO:0000259" key="2">
    <source>
        <dbReference type="PROSITE" id="PS50883"/>
    </source>
</evidence>
<protein>
    <submittedName>
        <fullName evidence="4">EAL domain-containing protein</fullName>
    </submittedName>
</protein>
<keyword evidence="5" id="KW-1185">Reference proteome</keyword>
<feature type="domain" description="EAL" evidence="2">
    <location>
        <begin position="806"/>
        <end position="1060"/>
    </location>
</feature>
<evidence type="ECO:0000313" key="4">
    <source>
        <dbReference type="EMBL" id="MBC3832948.1"/>
    </source>
</evidence>
<dbReference type="RefSeq" id="WP_186891992.1">
    <property type="nucleotide sequence ID" value="NZ_JACOFU010000007.1"/>
</dbReference>
<evidence type="ECO:0000259" key="3">
    <source>
        <dbReference type="PROSITE" id="PS50887"/>
    </source>
</evidence>
<dbReference type="Gene3D" id="3.30.450.40">
    <property type="match status" value="1"/>
</dbReference>
<dbReference type="PANTHER" id="PTHR44757">
    <property type="entry name" value="DIGUANYLATE CYCLASE DGCP"/>
    <property type="match status" value="1"/>
</dbReference>
<organism evidence="4 5">
    <name type="scientific">Undibacterium amnicola</name>
    <dbReference type="NCBI Taxonomy" id="1834038"/>
    <lineage>
        <taxon>Bacteria</taxon>
        <taxon>Pseudomonadati</taxon>
        <taxon>Pseudomonadota</taxon>
        <taxon>Betaproteobacteria</taxon>
        <taxon>Burkholderiales</taxon>
        <taxon>Oxalobacteraceae</taxon>
        <taxon>Undibacterium</taxon>
    </lineage>
</organism>
<dbReference type="InterPro" id="IPR000014">
    <property type="entry name" value="PAS"/>
</dbReference>
<keyword evidence="1" id="KW-0812">Transmembrane</keyword>
<feature type="transmembrane region" description="Helical" evidence="1">
    <location>
        <begin position="15"/>
        <end position="35"/>
    </location>
</feature>
<dbReference type="InterPro" id="IPR029787">
    <property type="entry name" value="Nucleotide_cyclase"/>
</dbReference>
<feature type="transmembrane region" description="Helical" evidence="1">
    <location>
        <begin position="300"/>
        <end position="318"/>
    </location>
</feature>
<feature type="domain" description="GGDEF" evidence="3">
    <location>
        <begin position="664"/>
        <end position="797"/>
    </location>
</feature>
<dbReference type="PROSITE" id="PS50883">
    <property type="entry name" value="EAL"/>
    <property type="match status" value="1"/>
</dbReference>
<keyword evidence="1" id="KW-1133">Transmembrane helix</keyword>
<dbReference type="Pfam" id="PF13426">
    <property type="entry name" value="PAS_9"/>
    <property type="match status" value="1"/>
</dbReference>
<dbReference type="SUPFAM" id="SSF55785">
    <property type="entry name" value="PYP-like sensor domain (PAS domain)"/>
    <property type="match status" value="1"/>
</dbReference>